<evidence type="ECO:0000313" key="1">
    <source>
        <dbReference type="EMBL" id="GAA2209321.1"/>
    </source>
</evidence>
<dbReference type="EMBL" id="BAAAQX010000012">
    <property type="protein sequence ID" value="GAA2209321.1"/>
    <property type="molecule type" value="Genomic_DNA"/>
</dbReference>
<evidence type="ECO:0008006" key="3">
    <source>
        <dbReference type="Google" id="ProtNLM"/>
    </source>
</evidence>
<protein>
    <recommendedName>
        <fullName evidence="3">HK97 gp10 family phage protein</fullName>
    </recommendedName>
</protein>
<evidence type="ECO:0000313" key="2">
    <source>
        <dbReference type="Proteomes" id="UP001499843"/>
    </source>
</evidence>
<keyword evidence="2" id="KW-1185">Reference proteome</keyword>
<organism evidence="1 2">
    <name type="scientific">Nonomuraea monospora</name>
    <dbReference type="NCBI Taxonomy" id="568818"/>
    <lineage>
        <taxon>Bacteria</taxon>
        <taxon>Bacillati</taxon>
        <taxon>Actinomycetota</taxon>
        <taxon>Actinomycetes</taxon>
        <taxon>Streptosporangiales</taxon>
        <taxon>Streptosporangiaceae</taxon>
        <taxon>Nonomuraea</taxon>
    </lineage>
</organism>
<comment type="caution">
    <text evidence="1">The sequence shown here is derived from an EMBL/GenBank/DDBJ whole genome shotgun (WGS) entry which is preliminary data.</text>
</comment>
<reference evidence="1 2" key="1">
    <citation type="journal article" date="2019" name="Int. J. Syst. Evol. Microbiol.">
        <title>The Global Catalogue of Microorganisms (GCM) 10K type strain sequencing project: providing services to taxonomists for standard genome sequencing and annotation.</title>
        <authorList>
            <consortium name="The Broad Institute Genomics Platform"/>
            <consortium name="The Broad Institute Genome Sequencing Center for Infectious Disease"/>
            <person name="Wu L."/>
            <person name="Ma J."/>
        </authorList>
    </citation>
    <scope>NUCLEOTIDE SEQUENCE [LARGE SCALE GENOMIC DNA]</scope>
    <source>
        <strain evidence="1 2">JCM 16114</strain>
    </source>
</reference>
<proteinExistence type="predicted"/>
<dbReference type="Proteomes" id="UP001499843">
    <property type="component" value="Unassembled WGS sequence"/>
</dbReference>
<gene>
    <name evidence="1" type="ORF">GCM10009850_047790</name>
</gene>
<name>A0ABN3CIQ5_9ACTN</name>
<sequence>MDIDIDTTTSGPVFNGQARAAVTAFIDEAEEEIARRGVNIVRAELDHVLRNPTGYYESQIQTDRVAGDSVVTDGGVVYGPWLAGVGSRNAPETRFAGYPHWRLATQRLQAEAADIAEKVLPQFIRRME</sequence>
<dbReference type="RefSeq" id="WP_344478354.1">
    <property type="nucleotide sequence ID" value="NZ_BAAAQX010000012.1"/>
</dbReference>
<accession>A0ABN3CIQ5</accession>